<feature type="region of interest" description="Disordered" evidence="1">
    <location>
        <begin position="459"/>
        <end position="500"/>
    </location>
</feature>
<gene>
    <name evidence="3" type="ORF">ADUPG1_007728</name>
</gene>
<feature type="compositionally biased region" description="Low complexity" evidence="1">
    <location>
        <begin position="22"/>
        <end position="48"/>
    </location>
</feature>
<dbReference type="EMBL" id="BQXS01010800">
    <property type="protein sequence ID" value="GKT34363.1"/>
    <property type="molecule type" value="Genomic_DNA"/>
</dbReference>
<evidence type="ECO:0000256" key="2">
    <source>
        <dbReference type="SAM" id="Phobius"/>
    </source>
</evidence>
<feature type="transmembrane region" description="Helical" evidence="2">
    <location>
        <begin position="1650"/>
        <end position="1673"/>
    </location>
</feature>
<feature type="region of interest" description="Disordered" evidence="1">
    <location>
        <begin position="1275"/>
        <end position="1302"/>
    </location>
</feature>
<feature type="non-terminal residue" evidence="3">
    <location>
        <position position="1"/>
    </location>
</feature>
<feature type="region of interest" description="Disordered" evidence="1">
    <location>
        <begin position="516"/>
        <end position="553"/>
    </location>
</feature>
<feature type="compositionally biased region" description="Basic and acidic residues" evidence="1">
    <location>
        <begin position="1230"/>
        <end position="1249"/>
    </location>
</feature>
<dbReference type="Proteomes" id="UP001057375">
    <property type="component" value="Unassembled WGS sequence"/>
</dbReference>
<feature type="compositionally biased region" description="Polar residues" evidence="1">
    <location>
        <begin position="1316"/>
        <end position="1328"/>
    </location>
</feature>
<keyword evidence="4" id="KW-1185">Reference proteome</keyword>
<keyword evidence="2" id="KW-0472">Membrane</keyword>
<feature type="transmembrane region" description="Helical" evidence="2">
    <location>
        <begin position="850"/>
        <end position="872"/>
    </location>
</feature>
<feature type="region of interest" description="Disordered" evidence="1">
    <location>
        <begin position="1309"/>
        <end position="1328"/>
    </location>
</feature>
<feature type="region of interest" description="Disordered" evidence="1">
    <location>
        <begin position="1"/>
        <end position="58"/>
    </location>
</feature>
<feature type="transmembrane region" description="Helical" evidence="2">
    <location>
        <begin position="1940"/>
        <end position="1959"/>
    </location>
</feature>
<feature type="transmembrane region" description="Helical" evidence="2">
    <location>
        <begin position="1403"/>
        <end position="1426"/>
    </location>
</feature>
<protein>
    <submittedName>
        <fullName evidence="3">Uncharacterized protein</fullName>
    </submittedName>
</protein>
<feature type="compositionally biased region" description="Polar residues" evidence="1">
    <location>
        <begin position="486"/>
        <end position="500"/>
    </location>
</feature>
<feature type="compositionally biased region" description="Low complexity" evidence="1">
    <location>
        <begin position="790"/>
        <end position="807"/>
    </location>
</feature>
<comment type="caution">
    <text evidence="3">The sequence shown here is derived from an EMBL/GenBank/DDBJ whole genome shotgun (WGS) entry which is preliminary data.</text>
</comment>
<feature type="transmembrane region" description="Helical" evidence="2">
    <location>
        <begin position="1175"/>
        <end position="1197"/>
    </location>
</feature>
<keyword evidence="2" id="KW-0812">Transmembrane</keyword>
<evidence type="ECO:0000313" key="3">
    <source>
        <dbReference type="EMBL" id="GKT34363.1"/>
    </source>
</evidence>
<feature type="transmembrane region" description="Helical" evidence="2">
    <location>
        <begin position="1612"/>
        <end position="1630"/>
    </location>
</feature>
<keyword evidence="2" id="KW-1133">Transmembrane helix</keyword>
<accession>A0ABQ5KRW7</accession>
<organism evidence="3 4">
    <name type="scientific">Aduncisulcus paluster</name>
    <dbReference type="NCBI Taxonomy" id="2918883"/>
    <lineage>
        <taxon>Eukaryota</taxon>
        <taxon>Metamonada</taxon>
        <taxon>Carpediemonas-like organisms</taxon>
        <taxon>Aduncisulcus</taxon>
    </lineage>
</organism>
<feature type="compositionally biased region" description="Low complexity" evidence="1">
    <location>
        <begin position="533"/>
        <end position="553"/>
    </location>
</feature>
<sequence length="2332" mass="262806">GLDAASSIPLANPLMAKPIEQSSRVRSSSFPSTTSTTQPSSSISSQDASTHDPRRQSYYPDYHTEQIHHTTSSHNSSSTSGSTISECRLSYESALLNQIDPPPPNFFPLLCFYPFLFFYSLDFDSIPSVLFRTLYHVQSSVLLSFSDSTIRLLVLYMFISEVSLREILHKYGLDDLNPGHTWIPRAQSVPMSHRTKSNHQTSDNAQKSHNAQILYSEEMSVRERIDIEDHARKYISSRLSNRMSHRPQSYSSRKKLGKPIPSLTPTGFIPYHTHIFEDVITGSSYIQLSSIHPGWFFIRPNQIYPTQQIEMLPHFKLSSISPYFFSFLLLDLITMIFEKSGKAQKHSTNSTMILCRIILRSLTNCVLDKPTIGLVRYIDRKRILSLCLRFCKINKGESRKMASFSLRMMLKSALQEFLAIDNIPPDNHKSNENSSCFIPHDPSNIVGLTDKSHCTSSNEHFHGYRSHGTVDDDLSDEHEHERDPSHSSSTPGLATSVKPTAGTSSFLTAQKLFQHKSDNDSHGVQPSMEMGQPPATSASTSIPTSGSSSASGSFRSVLINSDGQFYYDSRTKAELMEYARALYPSISVINQSLAFFGSFDSPETFDLQKFIRSTPSRTDLSSASSFSIMYLLALASSLSSLNNSFSSSILSLSHIDDVAKVVMYNSMSATVRSILCESIRDRVSSEKSQKMLRLLYTLVAELWHNKGLARFIQIHQNRIFQESRKGTVRTRRNERNYDRIKIEVEVERAHQKKCPPSSSNITAEKVSMTLKKKIKSISRLGDGDGLIPSLSASSSSSSSLSSPPSSSKPKDDMDNSDTGYGLHTNLFPKTTMLLEQGYLLSTSLFLRERITMITIIGVFIVSSITLFILLHFRISTWQHNINLTDTVSVLGKTLLQIFKSVYSLPFAYSGAFLSSGICGTDVSTIYCNGKSLNYNIYEENDNEEQFFARYQADSFHSSTFSNYPDTFPSVSSPIIPQDFINDTDDAEDSDEAPSVLYWPASTNPLFIVEDISLLQVELAYYSDILTTSLAKVLEATPGCEIYYSSKGEIETDPIYYSKDSRCILQPLYQEIMQLELFSSSDVSRIETISILDISDVFANNLSEIINQAKIFDETLLSVSSLNDQLSLGMEYASSMMNSPSYKSIVSNTAIITLQIVRMNNVIKDLITWSGNMQKIIFLLSFLFIVVLFYVPILGSIYRLALSRSGSFQLSLCNTNLYAISILKMDIEKDTSSSSLPDKKMLDGKDDERPGGSGNQSQKWPNSIIKSDSIHQIPYSRTLGNRSSSSSCLKPGGQPSSSLSASSLRSQSVHSLRSIKHSPTATSGRSIPSILANPSKSSLHVHRSNSYVIRQHQKHNPISTHLRSWEVEDGSTFSEIPASGLGEKALQLESDIFFSEAKTQHLTILFACVLILGGFLMFVCFRSILLFSDIPRNEIAKLSTSRHLQTYQLEHRHMGLLNVLAFALTEDKAYLSDVARGWDDFQVELYRFGYDNEHNSNNEYLLKLANSIHYSAMNIIDDMSEDVFSVTDELLRSFAFSDEMTEGYAIGNEEFTQLYKLSDSISYPEETAKSILLDDVMTSIVFENNTKMSNSIRAISADISSEEFSLSTKTLTLLYAILFLCVLVFLSTLLFRAKNSPFSESNKFRAINSVLSFISIFTAIWVSVIIGFGWYNGLYDVSHMSRMMNIRETNIFHFKNSLMMGIFQAVRAVYSGTSSAFGHIVSESKHILDRILFDFSEEGMIDSDMKPFFSDLLVPSGKTSSSKPYNHIYPLFKDSDDIPLKIETIFINYPFQQMMDDINSMQSDMREIEKEYFMSNPHSTKSGDIPVDCLSFDQKNTILTTYFPSILEKMKRLLRYVDDINGILWQYTSSETNVSRSILQKVCMISVLTSLLTMVLMIFRVTLGVERCSEVGRMLKDLPPGEQKTIDKSLKNSHSTIKYEFRLIVSVLVGSVIIITFLYLRFAGLMDLYHNSLDIFGANIDAQMIVMNGFERFLKVSGETREKKNVINIHLERLDRIMRKGCNYVFAHSMSDANIREIFVNNILNVQMCGLTKKVFTKEFIEFSIANQELLFSTNSNSGIENSIFNDISNRTNINTFNDVSHNLSDWNAEGNYFSTPTSLNSSSIADSCSASVSTKGYSDSKYEFRPVIIDIVNNYLEDMIESFGDESDTIALTDPHEYPDCFPCSNGLEIEEGDKIKYLTLSSDDCSHVAPILLREDEEGIITNSFFAKMDAFAAIVARFSGVDEESRLYNDSLNELELSWDWKELFHMLLSACRSIDMLILRCLRMRHDVFFDPDGYAQVKILKLLMDNEELVKDRIDIHNDEENGVIDVI</sequence>
<feature type="region of interest" description="Disordered" evidence="1">
    <location>
        <begin position="1230"/>
        <end position="1260"/>
    </location>
</feature>
<feature type="region of interest" description="Disordered" evidence="1">
    <location>
        <begin position="790"/>
        <end position="815"/>
    </location>
</feature>
<evidence type="ECO:0000256" key="1">
    <source>
        <dbReference type="SAM" id="MobiDB-lite"/>
    </source>
</evidence>
<proteinExistence type="predicted"/>
<evidence type="ECO:0000313" key="4">
    <source>
        <dbReference type="Proteomes" id="UP001057375"/>
    </source>
</evidence>
<name>A0ABQ5KRW7_9EUKA</name>
<reference evidence="3" key="1">
    <citation type="submission" date="2022-03" db="EMBL/GenBank/DDBJ databases">
        <title>Draft genome sequence of Aduncisulcus paluster, a free-living microaerophilic Fornicata.</title>
        <authorList>
            <person name="Yuyama I."/>
            <person name="Kume K."/>
            <person name="Tamura T."/>
            <person name="Inagaki Y."/>
            <person name="Hashimoto T."/>
        </authorList>
    </citation>
    <scope>NUCLEOTIDE SEQUENCE</scope>
    <source>
        <strain evidence="3">NY0171</strain>
    </source>
</reference>